<evidence type="ECO:0000256" key="2">
    <source>
        <dbReference type="ARBA" id="ARBA00023186"/>
    </source>
</evidence>
<comment type="similarity">
    <text evidence="1">Belongs to the UreD family.</text>
</comment>
<dbReference type="InterPro" id="IPR002669">
    <property type="entry name" value="UreD"/>
</dbReference>
<evidence type="ECO:0000256" key="1">
    <source>
        <dbReference type="ARBA" id="ARBA00007177"/>
    </source>
</evidence>
<dbReference type="HAMAP" id="MF_01384">
    <property type="entry name" value="UreD"/>
    <property type="match status" value="1"/>
</dbReference>
<dbReference type="OrthoDB" id="5550464at2759"/>
<evidence type="ECO:0000313" key="4">
    <source>
        <dbReference type="Proteomes" id="UP000886520"/>
    </source>
</evidence>
<dbReference type="EMBL" id="JABFUD020000002">
    <property type="protein sequence ID" value="KAI5082738.1"/>
    <property type="molecule type" value="Genomic_DNA"/>
</dbReference>
<keyword evidence="4" id="KW-1185">Reference proteome</keyword>
<evidence type="ECO:0008006" key="5">
    <source>
        <dbReference type="Google" id="ProtNLM"/>
    </source>
</evidence>
<dbReference type="PANTHER" id="PTHR33643:SF1">
    <property type="entry name" value="UREASE ACCESSORY PROTEIN D"/>
    <property type="match status" value="1"/>
</dbReference>
<dbReference type="PANTHER" id="PTHR33643">
    <property type="entry name" value="UREASE ACCESSORY PROTEIN D"/>
    <property type="match status" value="1"/>
</dbReference>
<dbReference type="GO" id="GO:0016151">
    <property type="term" value="F:nickel cation binding"/>
    <property type="evidence" value="ECO:0007669"/>
    <property type="project" value="InterPro"/>
</dbReference>
<evidence type="ECO:0000313" key="3">
    <source>
        <dbReference type="EMBL" id="KAI5082738.1"/>
    </source>
</evidence>
<dbReference type="AlphaFoldDB" id="A0A9D4VAP6"/>
<accession>A0A9D4VAP6</accession>
<proteinExistence type="inferred from homology"/>
<comment type="caution">
    <text evidence="3">The sequence shown here is derived from an EMBL/GenBank/DDBJ whole genome shotgun (WGS) entry which is preliminary data.</text>
</comment>
<gene>
    <name evidence="3" type="ORF">GOP47_0002481</name>
</gene>
<protein>
    <recommendedName>
        <fullName evidence="5">Urease accessory protein D</fullName>
    </recommendedName>
</protein>
<keyword evidence="2" id="KW-0143">Chaperone</keyword>
<reference evidence="3" key="1">
    <citation type="submission" date="2021-01" db="EMBL/GenBank/DDBJ databases">
        <title>Adiantum capillus-veneris genome.</title>
        <authorList>
            <person name="Fang Y."/>
            <person name="Liao Q."/>
        </authorList>
    </citation>
    <scope>NUCLEOTIDE SEQUENCE</scope>
    <source>
        <strain evidence="3">H3</strain>
        <tissue evidence="3">Leaf</tissue>
    </source>
</reference>
<dbReference type="Pfam" id="PF01774">
    <property type="entry name" value="UreD"/>
    <property type="match status" value="1"/>
</dbReference>
<name>A0A9D4VAP6_ADICA</name>
<organism evidence="3 4">
    <name type="scientific">Adiantum capillus-veneris</name>
    <name type="common">Maidenhair fern</name>
    <dbReference type="NCBI Taxonomy" id="13818"/>
    <lineage>
        <taxon>Eukaryota</taxon>
        <taxon>Viridiplantae</taxon>
        <taxon>Streptophyta</taxon>
        <taxon>Embryophyta</taxon>
        <taxon>Tracheophyta</taxon>
        <taxon>Polypodiopsida</taxon>
        <taxon>Polypodiidae</taxon>
        <taxon>Polypodiales</taxon>
        <taxon>Pteridineae</taxon>
        <taxon>Pteridaceae</taxon>
        <taxon>Vittarioideae</taxon>
        <taxon>Adiantum</taxon>
    </lineage>
</organism>
<sequence length="290" mass="32165">MEDRLFFANKEFTGCIEVDHVAGKSMATRLFSKYPLKLIVPNKVAPSVDVVWIYALSYGGGLVSGDTVYVQVRIGSCCTAVFTTQASTKVYKSNAGLACEQLLEVHIQQKGTFAMLPDPVTCFQASKYSQVQVFHLAADANVVLVDWCTSGRRERGEVWAFNSYRSTNHLYLEGKGPLFLDSMCLECGDTTILERMQPFQVVAMLLIYGPKLRNLCLQLEELIQIRNRKALKSRPRGMPDLLVSCSTFGPKEDGLVVRIVATTTELVYAFLHHHLATLSSLIGVPPYAGK</sequence>
<dbReference type="Proteomes" id="UP000886520">
    <property type="component" value="Chromosome 3"/>
</dbReference>